<reference evidence="1 2" key="1">
    <citation type="submission" date="2016-10" db="EMBL/GenBank/DDBJ databases">
        <title>Draft Genome sequence of Roseomonas sp. strain M3.</title>
        <authorList>
            <person name="Subhash Y."/>
            <person name="Lee S."/>
        </authorList>
    </citation>
    <scope>NUCLEOTIDE SEQUENCE [LARGE SCALE GENOMIC DNA]</scope>
    <source>
        <strain evidence="1 2">M3</strain>
    </source>
</reference>
<dbReference type="EMBL" id="MLCO01000012">
    <property type="protein sequence ID" value="ONG58791.1"/>
    <property type="molecule type" value="Genomic_DNA"/>
</dbReference>
<comment type="caution">
    <text evidence="1">The sequence shown here is derived from an EMBL/GenBank/DDBJ whole genome shotgun (WGS) entry which is preliminary data.</text>
</comment>
<name>A0A1V2H7R7_9PROT</name>
<organism evidence="1 2">
    <name type="scientific">Teichococcus deserti</name>
    <dbReference type="NCBI Taxonomy" id="1817963"/>
    <lineage>
        <taxon>Bacteria</taxon>
        <taxon>Pseudomonadati</taxon>
        <taxon>Pseudomonadota</taxon>
        <taxon>Alphaproteobacteria</taxon>
        <taxon>Acetobacterales</taxon>
        <taxon>Roseomonadaceae</taxon>
        <taxon>Roseomonas</taxon>
    </lineage>
</organism>
<sequence>MASAIVGAGGRDVQRQQMPQRVDRHVQLRALLPLGPVIPGAGAAFWRGAQRSAVEDGCAGLRFPLRGDTQDAAEVLGQGLEAPAASQRCACCYTVAQGGRSFGIQRHGAPVLMT</sequence>
<keyword evidence="2" id="KW-1185">Reference proteome</keyword>
<dbReference type="AlphaFoldDB" id="A0A1V2H7R7"/>
<evidence type="ECO:0000313" key="2">
    <source>
        <dbReference type="Proteomes" id="UP000188879"/>
    </source>
</evidence>
<proteinExistence type="predicted"/>
<gene>
    <name evidence="1" type="ORF">BKE38_01800</name>
</gene>
<protein>
    <submittedName>
        <fullName evidence="1">Uncharacterized protein</fullName>
    </submittedName>
</protein>
<dbReference type="Proteomes" id="UP000188879">
    <property type="component" value="Unassembled WGS sequence"/>
</dbReference>
<evidence type="ECO:0000313" key="1">
    <source>
        <dbReference type="EMBL" id="ONG58791.1"/>
    </source>
</evidence>
<accession>A0A1V2H7R7</accession>